<dbReference type="RefSeq" id="WP_218465798.1">
    <property type="nucleotide sequence ID" value="NZ_JADRCR010000001.1"/>
</dbReference>
<organism evidence="2 3">
    <name type="scientific">Limnobaculum allomyrinae</name>
    <dbReference type="NCBI Taxonomy" id="2791986"/>
    <lineage>
        <taxon>Bacteria</taxon>
        <taxon>Pseudomonadati</taxon>
        <taxon>Pseudomonadota</taxon>
        <taxon>Gammaproteobacteria</taxon>
        <taxon>Enterobacterales</taxon>
        <taxon>Budviciaceae</taxon>
        <taxon>Limnobaculum</taxon>
    </lineage>
</organism>
<name>A0ABS1IKT0_9GAMM</name>
<protein>
    <recommendedName>
        <fullName evidence="1">DUF7822 domain-containing protein</fullName>
    </recommendedName>
</protein>
<accession>A0ABS1IKT0</accession>
<dbReference type="Proteomes" id="UP001296921">
    <property type="component" value="Unassembled WGS sequence"/>
</dbReference>
<dbReference type="Pfam" id="PF25135">
    <property type="entry name" value="DUF7822"/>
    <property type="match status" value="1"/>
</dbReference>
<evidence type="ECO:0000313" key="2">
    <source>
        <dbReference type="EMBL" id="MBK5142333.1"/>
    </source>
</evidence>
<sequence length="225" mass="25324">MANRSYLYSLSNQPTAYADRPETISGLSEWPYGIPFSYRLLMSGNPQLCASLISDGFSGEPEGNKTRLYAISSDFETGFARLNKFFSILNTLVTNEAPQLIAEMKEAIQFLEAHRDRYLLLETIELDTMTESEETKLRACVEDEINNCLLAGAAVDALPDNVIEAGDILKKATQQQSNSQFDAFYGLRLDDDCDDARFDYPLGASQWSDILYFSLWNRAEFDANN</sequence>
<evidence type="ECO:0000313" key="3">
    <source>
        <dbReference type="Proteomes" id="UP001296921"/>
    </source>
</evidence>
<evidence type="ECO:0000259" key="1">
    <source>
        <dbReference type="Pfam" id="PF25135"/>
    </source>
</evidence>
<feature type="domain" description="DUF7822" evidence="1">
    <location>
        <begin position="13"/>
        <end position="147"/>
    </location>
</feature>
<comment type="caution">
    <text evidence="2">The sequence shown here is derived from an EMBL/GenBank/DDBJ whole genome shotgun (WGS) entry which is preliminary data.</text>
</comment>
<proteinExistence type="predicted"/>
<gene>
    <name evidence="2" type="ORF">I2494_01110</name>
</gene>
<dbReference type="EMBL" id="JADRCR010000001">
    <property type="protein sequence ID" value="MBK5142333.1"/>
    <property type="molecule type" value="Genomic_DNA"/>
</dbReference>
<dbReference type="InterPro" id="IPR056724">
    <property type="entry name" value="DUF7822"/>
</dbReference>
<keyword evidence="3" id="KW-1185">Reference proteome</keyword>
<reference evidence="2 3" key="1">
    <citation type="submission" date="2020-11" db="EMBL/GenBank/DDBJ databases">
        <title>Insectihabitans protaetiae gen. nov. sp. nov. and Insectihabitans allomyrinae sp. nov., isolated from larvae of Protaetia brevitarsis seulensis and Allomyrina dichotoma, respectively.</title>
        <authorList>
            <person name="Lee S.D."/>
            <person name="Byeon Y.-S."/>
            <person name="Kim S.-M."/>
            <person name="Yang H.L."/>
            <person name="Kim I.S."/>
        </authorList>
    </citation>
    <scope>NUCLEOTIDE SEQUENCE [LARGE SCALE GENOMIC DNA]</scope>
    <source>
        <strain evidence="2 3">BWR-B9</strain>
    </source>
</reference>